<dbReference type="Proteomes" id="UP000449710">
    <property type="component" value="Unassembled WGS sequence"/>
</dbReference>
<proteinExistence type="predicted"/>
<dbReference type="Pfam" id="PF01966">
    <property type="entry name" value="HD"/>
    <property type="match status" value="1"/>
</dbReference>
<dbReference type="SMART" id="SM00471">
    <property type="entry name" value="HDc"/>
    <property type="match status" value="1"/>
</dbReference>
<evidence type="ECO:0000259" key="1">
    <source>
        <dbReference type="SMART" id="SM00471"/>
    </source>
</evidence>
<dbReference type="Gene3D" id="1.10.3210.50">
    <property type="match status" value="1"/>
</dbReference>
<dbReference type="InterPro" id="IPR003607">
    <property type="entry name" value="HD/PDEase_dom"/>
</dbReference>
<feature type="domain" description="HD/PDEase" evidence="1">
    <location>
        <begin position="25"/>
        <end position="139"/>
    </location>
</feature>
<dbReference type="CDD" id="cd00077">
    <property type="entry name" value="HDc"/>
    <property type="match status" value="1"/>
</dbReference>
<protein>
    <submittedName>
        <fullName evidence="2">HD domain-containing protein</fullName>
    </submittedName>
</protein>
<dbReference type="PANTHER" id="PTHR33594:SF1">
    <property type="entry name" value="HD_PDEASE DOMAIN-CONTAINING PROTEIN"/>
    <property type="match status" value="1"/>
</dbReference>
<keyword evidence="3" id="KW-1185">Reference proteome</keyword>
<dbReference type="InterPro" id="IPR006674">
    <property type="entry name" value="HD_domain"/>
</dbReference>
<dbReference type="AlphaFoldDB" id="A0AA43XKA8"/>
<organism evidence="2 3">
    <name type="scientific">Isachenkonia alkalipeptolytica</name>
    <dbReference type="NCBI Taxonomy" id="2565777"/>
    <lineage>
        <taxon>Bacteria</taxon>
        <taxon>Bacillati</taxon>
        <taxon>Bacillota</taxon>
        <taxon>Clostridia</taxon>
        <taxon>Eubacteriales</taxon>
        <taxon>Clostridiaceae</taxon>
        <taxon>Isachenkonia</taxon>
    </lineage>
</organism>
<comment type="caution">
    <text evidence="2">The sequence shown here is derived from an EMBL/GenBank/DDBJ whole genome shotgun (WGS) entry which is preliminary data.</text>
</comment>
<gene>
    <name evidence="2" type="ORF">ISALK_05120</name>
</gene>
<dbReference type="SUPFAM" id="SSF109604">
    <property type="entry name" value="HD-domain/PDEase-like"/>
    <property type="match status" value="1"/>
</dbReference>
<evidence type="ECO:0000313" key="3">
    <source>
        <dbReference type="Proteomes" id="UP000449710"/>
    </source>
</evidence>
<name>A0AA43XKA8_9CLOT</name>
<dbReference type="EMBL" id="SUMG01000004">
    <property type="protein sequence ID" value="NBG87876.1"/>
    <property type="molecule type" value="Genomic_DNA"/>
</dbReference>
<evidence type="ECO:0000313" key="2">
    <source>
        <dbReference type="EMBL" id="NBG87876.1"/>
    </source>
</evidence>
<reference evidence="2 3" key="1">
    <citation type="submission" date="2019-04" db="EMBL/GenBank/DDBJ databases">
        <title>Isachenkonia alkalipeptolytica gen. nov. sp. nov. a new anaerobic, alkiliphilic organothrophic bacterium capable to reduce synthesized ferrihydrite isolated from a soda lake.</title>
        <authorList>
            <person name="Toshchakov S.V."/>
            <person name="Zavarzina D.G."/>
            <person name="Zhilina T.N."/>
            <person name="Kostrikina N.A."/>
            <person name="Kublanov I.V."/>
        </authorList>
    </citation>
    <scope>NUCLEOTIDE SEQUENCE [LARGE SCALE GENOMIC DNA]</scope>
    <source>
        <strain evidence="2 3">Z-1701</strain>
    </source>
</reference>
<accession>A0AA43XKA8</accession>
<sequence>MGGGDRLNKLDKVKEYALSKLHTEVTAHDFSHSLRVMKIANHIGNKMTGDVDMEIINVAGLTHDIIDKKVAPNIEEAIRSLSEELLKIGYTASQMEHVLDIIQNLSFSSGKTPRTLEGKIVQDADRLEAIGAIAIARTFAYGGRLNRPIYEEGDKSTGIAHFYDKLLLLKDRMHTEVGKEIALSRHEFMKDYLRQFYKEWSLEDLEQDNP</sequence>
<dbReference type="PANTHER" id="PTHR33594">
    <property type="entry name" value="SUPERFAMILY HYDROLASE, PUTATIVE (AFU_ORTHOLOGUE AFUA_1G03035)-RELATED"/>
    <property type="match status" value="1"/>
</dbReference>